<comment type="caution">
    <text evidence="2">The sequence shown here is derived from an EMBL/GenBank/DDBJ whole genome shotgun (WGS) entry which is preliminary data.</text>
</comment>
<keyword evidence="3" id="KW-1185">Reference proteome</keyword>
<feature type="region of interest" description="Disordered" evidence="1">
    <location>
        <begin position="26"/>
        <end position="46"/>
    </location>
</feature>
<proteinExistence type="predicted"/>
<evidence type="ECO:0000313" key="2">
    <source>
        <dbReference type="EMBL" id="KAK4024659.1"/>
    </source>
</evidence>
<name>A0ABR0AHR0_9CRUS</name>
<organism evidence="2 3">
    <name type="scientific">Daphnia magna</name>
    <dbReference type="NCBI Taxonomy" id="35525"/>
    <lineage>
        <taxon>Eukaryota</taxon>
        <taxon>Metazoa</taxon>
        <taxon>Ecdysozoa</taxon>
        <taxon>Arthropoda</taxon>
        <taxon>Crustacea</taxon>
        <taxon>Branchiopoda</taxon>
        <taxon>Diplostraca</taxon>
        <taxon>Cladocera</taxon>
        <taxon>Anomopoda</taxon>
        <taxon>Daphniidae</taxon>
        <taxon>Daphnia</taxon>
    </lineage>
</organism>
<accession>A0ABR0AHR0</accession>
<evidence type="ECO:0000313" key="3">
    <source>
        <dbReference type="Proteomes" id="UP001234178"/>
    </source>
</evidence>
<evidence type="ECO:0000256" key="1">
    <source>
        <dbReference type="SAM" id="MobiDB-lite"/>
    </source>
</evidence>
<reference evidence="2 3" key="1">
    <citation type="journal article" date="2023" name="Nucleic Acids Res.">
        <title>The hologenome of Daphnia magna reveals possible DNA methylation and microbiome-mediated evolution of the host genome.</title>
        <authorList>
            <person name="Chaturvedi A."/>
            <person name="Li X."/>
            <person name="Dhandapani V."/>
            <person name="Marshall H."/>
            <person name="Kissane S."/>
            <person name="Cuenca-Cambronero M."/>
            <person name="Asole G."/>
            <person name="Calvet F."/>
            <person name="Ruiz-Romero M."/>
            <person name="Marangio P."/>
            <person name="Guigo R."/>
            <person name="Rago D."/>
            <person name="Mirbahai L."/>
            <person name="Eastwood N."/>
            <person name="Colbourne J.K."/>
            <person name="Zhou J."/>
            <person name="Mallon E."/>
            <person name="Orsini L."/>
        </authorList>
    </citation>
    <scope>NUCLEOTIDE SEQUENCE [LARGE SCALE GENOMIC DNA]</scope>
    <source>
        <strain evidence="2">LRV0_1</strain>
    </source>
</reference>
<sequence length="71" mass="7599">MGNAEMPRYSFTASWVPGKHNFNADALSRSPVDQPCPSDEIAEGPHSASERIHLMDGIEGSSSANLDVLLS</sequence>
<gene>
    <name evidence="2" type="ORF">OUZ56_010081</name>
</gene>
<dbReference type="EMBL" id="JAOYFB010000037">
    <property type="protein sequence ID" value="KAK4024659.1"/>
    <property type="molecule type" value="Genomic_DNA"/>
</dbReference>
<dbReference type="Proteomes" id="UP001234178">
    <property type="component" value="Unassembled WGS sequence"/>
</dbReference>
<protein>
    <submittedName>
        <fullName evidence="2">Uncharacterized protein</fullName>
    </submittedName>
</protein>